<gene>
    <name evidence="7" type="ORF">MMINT_02000</name>
</gene>
<accession>R9T3Z2</accession>
<dbReference type="GO" id="GO:0008137">
    <property type="term" value="F:NADH dehydrogenase (ubiquinone) activity"/>
    <property type="evidence" value="ECO:0007669"/>
    <property type="project" value="InterPro"/>
</dbReference>
<proteinExistence type="inferred from homology"/>
<dbReference type="OrthoDB" id="5740at2157"/>
<keyword evidence="5" id="KW-0479">Metal-binding</keyword>
<evidence type="ECO:0000256" key="3">
    <source>
        <dbReference type="ARBA" id="ARBA00022967"/>
    </source>
</evidence>
<keyword evidence="3" id="KW-1278">Translocase</keyword>
<dbReference type="EC" id="1.6.99.5" evidence="7"/>
<dbReference type="GO" id="GO:0048038">
    <property type="term" value="F:quinone binding"/>
    <property type="evidence" value="ECO:0007669"/>
    <property type="project" value="InterPro"/>
</dbReference>
<evidence type="ECO:0000256" key="2">
    <source>
        <dbReference type="ARBA" id="ARBA00022448"/>
    </source>
</evidence>
<dbReference type="GO" id="GO:0015990">
    <property type="term" value="P:electron transport coupled proton transport"/>
    <property type="evidence" value="ECO:0007669"/>
    <property type="project" value="TreeGrafter"/>
</dbReference>
<evidence type="ECO:0000256" key="4">
    <source>
        <dbReference type="ARBA" id="ARBA00023027"/>
    </source>
</evidence>
<keyword evidence="8" id="KW-1185">Reference proteome</keyword>
<dbReference type="PANTHER" id="PTHR11995">
    <property type="entry name" value="NADH DEHYDROGENASE"/>
    <property type="match status" value="1"/>
</dbReference>
<dbReference type="NCBIfam" id="NF005012">
    <property type="entry name" value="PRK06411.1"/>
    <property type="match status" value="1"/>
</dbReference>
<dbReference type="InterPro" id="IPR006137">
    <property type="entry name" value="NADH_UbQ_OxRdtase-like_20kDa"/>
</dbReference>
<dbReference type="EMBL" id="CP005934">
    <property type="protein sequence ID" value="AGN25602.1"/>
    <property type="molecule type" value="Genomic_DNA"/>
</dbReference>
<feature type="domain" description="NADH:ubiquinone oxidoreductase-like 20kDa subunit" evidence="6">
    <location>
        <begin position="63"/>
        <end position="172"/>
    </location>
</feature>
<comment type="similarity">
    <text evidence="1 5">Belongs to the complex I 20 kDa subunit family.</text>
</comment>
<evidence type="ECO:0000256" key="5">
    <source>
        <dbReference type="RuleBase" id="RU004464"/>
    </source>
</evidence>
<dbReference type="InParanoid" id="R9T3Z2"/>
<dbReference type="FunFam" id="3.40.50.12280:FF:000002">
    <property type="entry name" value="NADH-quinone oxidoreductase subunit B"/>
    <property type="match status" value="1"/>
</dbReference>
<protein>
    <submittedName>
        <fullName evidence="7">NADH dehydrogenase subunit B</fullName>
        <ecNumber evidence="7">1.6.99.5</ecNumber>
    </submittedName>
</protein>
<dbReference type="Proteomes" id="UP000014070">
    <property type="component" value="Chromosome"/>
</dbReference>
<evidence type="ECO:0000259" key="6">
    <source>
        <dbReference type="Pfam" id="PF01058"/>
    </source>
</evidence>
<evidence type="ECO:0000313" key="7">
    <source>
        <dbReference type="EMBL" id="AGN25602.1"/>
    </source>
</evidence>
<dbReference type="KEGG" id="mer:MMINT_02000"/>
<dbReference type="GO" id="GO:0045271">
    <property type="term" value="C:respiratory chain complex I"/>
    <property type="evidence" value="ECO:0007669"/>
    <property type="project" value="TreeGrafter"/>
</dbReference>
<organism evidence="7 8">
    <name type="scientific">Methanomassiliicoccus intestinalis (strain Issoire-Mx1)</name>
    <dbReference type="NCBI Taxonomy" id="1295009"/>
    <lineage>
        <taxon>Archaea</taxon>
        <taxon>Methanobacteriati</taxon>
        <taxon>Thermoplasmatota</taxon>
        <taxon>Thermoplasmata</taxon>
        <taxon>Methanomassiliicoccales</taxon>
        <taxon>Methanomassiliicoccaceae</taxon>
        <taxon>Methanomassiliicoccus</taxon>
    </lineage>
</organism>
<keyword evidence="4 5" id="KW-0520">NAD</keyword>
<dbReference type="GO" id="GO:0051539">
    <property type="term" value="F:4 iron, 4 sulfur cluster binding"/>
    <property type="evidence" value="ECO:0007669"/>
    <property type="project" value="UniProtKB-KW"/>
</dbReference>
<dbReference type="Pfam" id="PF01058">
    <property type="entry name" value="Oxidored_q6"/>
    <property type="match status" value="1"/>
</dbReference>
<keyword evidence="5" id="KW-0411">Iron-sulfur</keyword>
<keyword evidence="7" id="KW-0560">Oxidoreductase</keyword>
<dbReference type="InterPro" id="IPR006138">
    <property type="entry name" value="NADH_UQ_OxRdtase_20Kd_su"/>
</dbReference>
<dbReference type="HOGENOM" id="CLU_055737_7_2_2"/>
<evidence type="ECO:0000313" key="8">
    <source>
        <dbReference type="Proteomes" id="UP000014070"/>
    </source>
</evidence>
<keyword evidence="2" id="KW-0813">Transport</keyword>
<keyword evidence="5" id="KW-0408">Iron</keyword>
<evidence type="ECO:0000256" key="1">
    <source>
        <dbReference type="ARBA" id="ARBA00009173"/>
    </source>
</evidence>
<keyword evidence="5" id="KW-0004">4Fe-4S</keyword>
<reference evidence="7 8" key="1">
    <citation type="journal article" date="2013" name="Genome Announc.">
        <title>Genome sequence of 'Candidatus Methanomassiliicoccus intestinalis' Issoire-Mx1, a third thermoplasmatales-related methanogenic archaeon from human feces.</title>
        <authorList>
            <person name="Borrel G."/>
            <person name="Harris H.M."/>
            <person name="Parisot N."/>
            <person name="Gaci N."/>
            <person name="Tottey W."/>
            <person name="Mihajlovski A."/>
            <person name="Deane J."/>
            <person name="Gribaldo S."/>
            <person name="Bardot O."/>
            <person name="Peyretaillade E."/>
            <person name="Peyret P."/>
            <person name="O'Toole P.W."/>
            <person name="Brugere J.F."/>
        </authorList>
    </citation>
    <scope>NUCLEOTIDE SEQUENCE [LARGE SCALE GENOMIC DNA]</scope>
    <source>
        <strain evidence="7 8">Issoire-Mx1</strain>
    </source>
</reference>
<dbReference type="PANTHER" id="PTHR11995:SF14">
    <property type="entry name" value="NADH DEHYDROGENASE [UBIQUINONE] IRON-SULFUR PROTEIN 7, MITOCHONDRIAL"/>
    <property type="match status" value="1"/>
</dbReference>
<dbReference type="Gene3D" id="3.40.50.12280">
    <property type="match status" value="1"/>
</dbReference>
<dbReference type="AlphaFoldDB" id="R9T3Z2"/>
<dbReference type="STRING" id="1295009.MMINT_02000"/>
<dbReference type="GO" id="GO:0009060">
    <property type="term" value="P:aerobic respiration"/>
    <property type="evidence" value="ECO:0007669"/>
    <property type="project" value="TreeGrafter"/>
</dbReference>
<dbReference type="GO" id="GO:0016491">
    <property type="term" value="F:oxidoreductase activity"/>
    <property type="evidence" value="ECO:0007669"/>
    <property type="project" value="UniProtKB-KW"/>
</dbReference>
<dbReference type="GO" id="GO:0046872">
    <property type="term" value="F:metal ion binding"/>
    <property type="evidence" value="ECO:0007669"/>
    <property type="project" value="UniProtKB-KW"/>
</dbReference>
<dbReference type="NCBIfam" id="TIGR01957">
    <property type="entry name" value="nuoB_fam"/>
    <property type="match status" value="1"/>
</dbReference>
<name>R9T3Z2_METII</name>
<sequence>MDLSLFPNAIAMTADEFKSWSREVVDELSRSSGIKRLVDKATAPIWSWAQRNSLHPLHFGIACCALEMAAASAPRFDAERVGVVYRSSPRQTDVLLVNGWVTKKLRPALRRLYEEIPDPKWVVAMGECAISGGPWYDSYNVVQGVDTFIPVDIYIPGCPSRPEAMIDGFLKLQEKIKVEQQGTFLDD</sequence>
<dbReference type="SUPFAM" id="SSF56770">
    <property type="entry name" value="HydA/Nqo6-like"/>
    <property type="match status" value="1"/>
</dbReference>